<dbReference type="InterPro" id="IPR043538">
    <property type="entry name" value="XYLT"/>
</dbReference>
<gene>
    <name evidence="15" type="ORF">V6617_13155</name>
</gene>
<comment type="subcellular location">
    <subcellularLocation>
        <location evidence="2">Endoplasmic reticulum membrane</location>
        <topology evidence="2">Single-pass type II membrane protein</topology>
    </subcellularLocation>
    <subcellularLocation>
        <location evidence="1">Golgi apparatus membrane</location>
        <topology evidence="1">Single-pass type II membrane protein</topology>
    </subcellularLocation>
</comment>
<dbReference type="PANTHER" id="PTHR46025">
    <property type="entry name" value="XYLOSYLTRANSFERASE OXT"/>
    <property type="match status" value="1"/>
</dbReference>
<dbReference type="Pfam" id="PF02485">
    <property type="entry name" value="Branch"/>
    <property type="match status" value="1"/>
</dbReference>
<evidence type="ECO:0000313" key="16">
    <source>
        <dbReference type="Proteomes" id="UP001369958"/>
    </source>
</evidence>
<keyword evidence="7" id="KW-0256">Endoplasmic reticulum</keyword>
<dbReference type="RefSeq" id="WP_338607414.1">
    <property type="nucleotide sequence ID" value="NZ_CP146275.1"/>
</dbReference>
<organism evidence="15 16">
    <name type="scientific">Pelagibacterium nitratireducens</name>
    <dbReference type="NCBI Taxonomy" id="1046114"/>
    <lineage>
        <taxon>Bacteria</taxon>
        <taxon>Pseudomonadati</taxon>
        <taxon>Pseudomonadota</taxon>
        <taxon>Alphaproteobacteria</taxon>
        <taxon>Hyphomicrobiales</taxon>
        <taxon>Devosiaceae</taxon>
        <taxon>Pelagibacterium</taxon>
    </lineage>
</organism>
<evidence type="ECO:0000256" key="1">
    <source>
        <dbReference type="ARBA" id="ARBA00004323"/>
    </source>
</evidence>
<keyword evidence="12" id="KW-1015">Disulfide bond</keyword>
<sequence>MIAYFVLVHRYPAQFKRLFKAIYLPGNQYVIHVDKSSGPELAEDIAAFLKPYQDVELLEAQDALWGGYSLVDAELRGMARLLEMDGHWTHYINLSGQDFPLKSQNYIREFFAANPGKQFIRALDQRKERPDTLNRISHLFVEEQGKMTATGVARPFLSSDTPFIGTQWKAVTRSFCEFVCHDPRADRFKTFYRNSFIADEAFFQTVIMNSGDQGIVMNDDLRMIDWVPDGDIKLRPRNYGEKDLDQLQQSPDLFARKFDAEDDTAILSLLERHLQSPAANTYRIPAPAPRTPSYSNTVDMAFVDRPTRDDRVHPSSLTN</sequence>
<keyword evidence="10" id="KW-0333">Golgi apparatus</keyword>
<reference evidence="15 16" key="1">
    <citation type="submission" date="2024-02" db="EMBL/GenBank/DDBJ databases">
        <title>Complete genome sequence of Pelagibacterium nitratireducens ZH15.</title>
        <authorList>
            <person name="Zhao L.H."/>
        </authorList>
    </citation>
    <scope>NUCLEOTIDE SEQUENCE [LARGE SCALE GENOMIC DNA]</scope>
    <source>
        <strain evidence="15 16">ZH15</strain>
    </source>
</reference>
<dbReference type="EMBL" id="CP146275">
    <property type="protein sequence ID" value="WWT31951.1"/>
    <property type="molecule type" value="Genomic_DNA"/>
</dbReference>
<evidence type="ECO:0000256" key="9">
    <source>
        <dbReference type="ARBA" id="ARBA00022989"/>
    </source>
</evidence>
<evidence type="ECO:0000256" key="6">
    <source>
        <dbReference type="ARBA" id="ARBA00022723"/>
    </source>
</evidence>
<evidence type="ECO:0000256" key="3">
    <source>
        <dbReference type="ARBA" id="ARBA00022676"/>
    </source>
</evidence>
<accession>A0ABZ2HWC7</accession>
<dbReference type="InterPro" id="IPR003406">
    <property type="entry name" value="Glyco_trans_14"/>
</dbReference>
<evidence type="ECO:0000256" key="4">
    <source>
        <dbReference type="ARBA" id="ARBA00022679"/>
    </source>
</evidence>
<evidence type="ECO:0000313" key="15">
    <source>
        <dbReference type="EMBL" id="WWT31951.1"/>
    </source>
</evidence>
<dbReference type="Proteomes" id="UP001369958">
    <property type="component" value="Chromosome"/>
</dbReference>
<keyword evidence="9" id="KW-1133">Transmembrane helix</keyword>
<evidence type="ECO:0000256" key="10">
    <source>
        <dbReference type="ARBA" id="ARBA00023034"/>
    </source>
</evidence>
<evidence type="ECO:0000256" key="5">
    <source>
        <dbReference type="ARBA" id="ARBA00022692"/>
    </source>
</evidence>
<dbReference type="PANTHER" id="PTHR46025:SF3">
    <property type="entry name" value="XYLOSYLTRANSFERASE OXT"/>
    <property type="match status" value="1"/>
</dbReference>
<proteinExistence type="predicted"/>
<evidence type="ECO:0000256" key="11">
    <source>
        <dbReference type="ARBA" id="ARBA00023136"/>
    </source>
</evidence>
<keyword evidence="5" id="KW-0812">Transmembrane</keyword>
<keyword evidence="8" id="KW-0735">Signal-anchor</keyword>
<keyword evidence="11" id="KW-0472">Membrane</keyword>
<evidence type="ECO:0000256" key="14">
    <source>
        <dbReference type="ARBA" id="ARBA00042865"/>
    </source>
</evidence>
<keyword evidence="6" id="KW-0479">Metal-binding</keyword>
<evidence type="ECO:0000256" key="8">
    <source>
        <dbReference type="ARBA" id="ARBA00022968"/>
    </source>
</evidence>
<evidence type="ECO:0000256" key="12">
    <source>
        <dbReference type="ARBA" id="ARBA00023157"/>
    </source>
</evidence>
<keyword evidence="4" id="KW-0808">Transferase</keyword>
<keyword evidence="13" id="KW-0325">Glycoprotein</keyword>
<name>A0ABZ2HWC7_9HYPH</name>
<keyword evidence="3" id="KW-0328">Glycosyltransferase</keyword>
<evidence type="ECO:0000256" key="2">
    <source>
        <dbReference type="ARBA" id="ARBA00004648"/>
    </source>
</evidence>
<evidence type="ECO:0000256" key="13">
    <source>
        <dbReference type="ARBA" id="ARBA00023180"/>
    </source>
</evidence>
<evidence type="ECO:0000256" key="7">
    <source>
        <dbReference type="ARBA" id="ARBA00022824"/>
    </source>
</evidence>
<keyword evidence="16" id="KW-1185">Reference proteome</keyword>
<protein>
    <recommendedName>
        <fullName evidence="14">Peptide O-xylosyltransferase</fullName>
    </recommendedName>
</protein>